<feature type="chain" id="PRO_5022723656" evidence="5">
    <location>
        <begin position="20"/>
        <end position="252"/>
    </location>
</feature>
<dbReference type="Proteomes" id="UP000324611">
    <property type="component" value="Unassembled WGS sequence"/>
</dbReference>
<evidence type="ECO:0000313" key="8">
    <source>
        <dbReference type="Proteomes" id="UP000324611"/>
    </source>
</evidence>
<comment type="caution">
    <text evidence="7">The sequence shown here is derived from an EMBL/GenBank/DDBJ whole genome shotgun (WGS) entry which is preliminary data.</text>
</comment>
<dbReference type="RefSeq" id="WP_149836222.1">
    <property type="nucleotide sequence ID" value="NZ_VUOC01000001.1"/>
</dbReference>
<evidence type="ECO:0000259" key="6">
    <source>
        <dbReference type="PROSITE" id="PS51007"/>
    </source>
</evidence>
<keyword evidence="1 4" id="KW-0349">Heme</keyword>
<dbReference type="GO" id="GO:0020037">
    <property type="term" value="F:heme binding"/>
    <property type="evidence" value="ECO:0007669"/>
    <property type="project" value="InterPro"/>
</dbReference>
<keyword evidence="3 4" id="KW-0408">Iron</keyword>
<gene>
    <name evidence="7" type="ORF">F0L74_02345</name>
</gene>
<organism evidence="7 8">
    <name type="scientific">Chitinophaga agrisoli</name>
    <dbReference type="NCBI Taxonomy" id="2607653"/>
    <lineage>
        <taxon>Bacteria</taxon>
        <taxon>Pseudomonadati</taxon>
        <taxon>Bacteroidota</taxon>
        <taxon>Chitinophagia</taxon>
        <taxon>Chitinophagales</taxon>
        <taxon>Chitinophagaceae</taxon>
        <taxon>Chitinophaga</taxon>
    </lineage>
</organism>
<dbReference type="Gene3D" id="1.10.760.10">
    <property type="entry name" value="Cytochrome c-like domain"/>
    <property type="match status" value="1"/>
</dbReference>
<dbReference type="PROSITE" id="PS51007">
    <property type="entry name" value="CYTC"/>
    <property type="match status" value="1"/>
</dbReference>
<accession>A0A5B2W2U9</accession>
<evidence type="ECO:0000313" key="7">
    <source>
        <dbReference type="EMBL" id="KAA2244826.1"/>
    </source>
</evidence>
<evidence type="ECO:0000256" key="5">
    <source>
        <dbReference type="SAM" id="SignalP"/>
    </source>
</evidence>
<evidence type="ECO:0000256" key="1">
    <source>
        <dbReference type="ARBA" id="ARBA00022617"/>
    </source>
</evidence>
<protein>
    <submittedName>
        <fullName evidence="7">Cytochrome c</fullName>
    </submittedName>
</protein>
<evidence type="ECO:0000256" key="3">
    <source>
        <dbReference type="ARBA" id="ARBA00023004"/>
    </source>
</evidence>
<dbReference type="Pfam" id="PF13442">
    <property type="entry name" value="Cytochrome_CBB3"/>
    <property type="match status" value="1"/>
</dbReference>
<evidence type="ECO:0000256" key="2">
    <source>
        <dbReference type="ARBA" id="ARBA00022723"/>
    </source>
</evidence>
<reference evidence="7 8" key="1">
    <citation type="submission" date="2019-09" db="EMBL/GenBank/DDBJ databases">
        <title>Chitinophaga ginsengihumi sp. nov., isolated from soil of ginseng rhizosphere.</title>
        <authorList>
            <person name="Lee J."/>
        </authorList>
    </citation>
    <scope>NUCLEOTIDE SEQUENCE [LARGE SCALE GENOMIC DNA]</scope>
    <source>
        <strain evidence="7 8">BN140078</strain>
    </source>
</reference>
<dbReference type="SUPFAM" id="SSF46626">
    <property type="entry name" value="Cytochrome c"/>
    <property type="match status" value="1"/>
</dbReference>
<proteinExistence type="predicted"/>
<evidence type="ECO:0000256" key="4">
    <source>
        <dbReference type="PROSITE-ProRule" id="PRU00433"/>
    </source>
</evidence>
<keyword evidence="2 4" id="KW-0479">Metal-binding</keyword>
<feature type="signal peptide" evidence="5">
    <location>
        <begin position="1"/>
        <end position="19"/>
    </location>
</feature>
<reference evidence="7 8" key="2">
    <citation type="submission" date="2019-09" db="EMBL/GenBank/DDBJ databases">
        <authorList>
            <person name="Jin C."/>
        </authorList>
    </citation>
    <scope>NUCLEOTIDE SEQUENCE [LARGE SCALE GENOMIC DNA]</scope>
    <source>
        <strain evidence="7 8">BN140078</strain>
    </source>
</reference>
<dbReference type="InterPro" id="IPR009056">
    <property type="entry name" value="Cyt_c-like_dom"/>
</dbReference>
<name>A0A5B2W2U9_9BACT</name>
<dbReference type="InterPro" id="IPR036909">
    <property type="entry name" value="Cyt_c-like_dom_sf"/>
</dbReference>
<dbReference type="GO" id="GO:0009055">
    <property type="term" value="F:electron transfer activity"/>
    <property type="evidence" value="ECO:0007669"/>
    <property type="project" value="InterPro"/>
</dbReference>
<feature type="domain" description="Cytochrome c" evidence="6">
    <location>
        <begin position="161"/>
        <end position="252"/>
    </location>
</feature>
<dbReference type="GO" id="GO:0046872">
    <property type="term" value="F:metal ion binding"/>
    <property type="evidence" value="ECO:0007669"/>
    <property type="project" value="UniProtKB-KW"/>
</dbReference>
<sequence>MKQCLITALLIFLYIACSNVPSPWQTLDAGVFKLKTPSGWWLYNSYGSDVLMGGLTNGKDSLNFVLGATAAHFPLGDTTKQRYAGDTINGFSALVEIPKEDGDGFVLIKLVNVQGGNEFSLSGKDIEGTATVLEIFQSVSFKGSDPAPDKPLSFSDFHTPASPRAGKLVFQMNCASCHNVHKKLTGPPFREILEQRNADYIYRFLTDKPSRGKDSLRKAWLKECDGMECPDFHGGITAEDVQGLVEYAGVRP</sequence>
<keyword evidence="5" id="KW-0732">Signal</keyword>
<dbReference type="EMBL" id="VUOC01000001">
    <property type="protein sequence ID" value="KAA2244826.1"/>
    <property type="molecule type" value="Genomic_DNA"/>
</dbReference>
<dbReference type="AlphaFoldDB" id="A0A5B2W2U9"/>
<keyword evidence="8" id="KW-1185">Reference proteome</keyword>